<organism evidence="2 3">
    <name type="scientific">Nocardioides exalbidus</name>
    <dbReference type="NCBI Taxonomy" id="402596"/>
    <lineage>
        <taxon>Bacteria</taxon>
        <taxon>Bacillati</taxon>
        <taxon>Actinomycetota</taxon>
        <taxon>Actinomycetes</taxon>
        <taxon>Propionibacteriales</taxon>
        <taxon>Nocardioidaceae</taxon>
        <taxon>Nocardioides</taxon>
    </lineage>
</organism>
<evidence type="ECO:0000313" key="3">
    <source>
        <dbReference type="Proteomes" id="UP000198742"/>
    </source>
</evidence>
<accession>A0A1H4LF11</accession>
<dbReference type="STRING" id="402596.SAMN04489844_0855"/>
<dbReference type="OrthoDB" id="3784286at2"/>
<keyword evidence="3" id="KW-1185">Reference proteome</keyword>
<evidence type="ECO:0000313" key="2">
    <source>
        <dbReference type="EMBL" id="SEB69098.1"/>
    </source>
</evidence>
<sequence length="103" mass="10801">MTEQLVWDLQVLQKGTTGWESQERLMDATAKDFGAASSASLPPSVQGAATTFLTTWAGLAGESTAIAQGFVGALKATGNDYSTTDDATDRQFSDLDGRLGPAR</sequence>
<feature type="compositionally biased region" description="Basic and acidic residues" evidence="1">
    <location>
        <begin position="87"/>
        <end position="97"/>
    </location>
</feature>
<evidence type="ECO:0000256" key="1">
    <source>
        <dbReference type="SAM" id="MobiDB-lite"/>
    </source>
</evidence>
<reference evidence="3" key="1">
    <citation type="submission" date="2016-10" db="EMBL/GenBank/DDBJ databases">
        <authorList>
            <person name="Varghese N."/>
            <person name="Submissions S."/>
        </authorList>
    </citation>
    <scope>NUCLEOTIDE SEQUENCE [LARGE SCALE GENOMIC DNA]</scope>
    <source>
        <strain evidence="3">DSM 22017</strain>
    </source>
</reference>
<dbReference type="AlphaFoldDB" id="A0A1H4LF11"/>
<feature type="region of interest" description="Disordered" evidence="1">
    <location>
        <begin position="79"/>
        <end position="103"/>
    </location>
</feature>
<dbReference type="RefSeq" id="WP_090968016.1">
    <property type="nucleotide sequence ID" value="NZ_FNRT01000002.1"/>
</dbReference>
<proteinExistence type="predicted"/>
<dbReference type="Proteomes" id="UP000198742">
    <property type="component" value="Unassembled WGS sequence"/>
</dbReference>
<gene>
    <name evidence="2" type="ORF">SAMN04489844_0855</name>
</gene>
<dbReference type="EMBL" id="FNRT01000002">
    <property type="protein sequence ID" value="SEB69098.1"/>
    <property type="molecule type" value="Genomic_DNA"/>
</dbReference>
<name>A0A1H4LF11_9ACTN</name>
<protein>
    <recommendedName>
        <fullName evidence="4">Excreted virulence factor EspC, type VII ESX diderm</fullName>
    </recommendedName>
</protein>
<evidence type="ECO:0008006" key="4">
    <source>
        <dbReference type="Google" id="ProtNLM"/>
    </source>
</evidence>